<protein>
    <recommendedName>
        <fullName evidence="8 10">Phosphate acyltransferase</fullName>
        <ecNumber evidence="8 10">2.3.1.274</ecNumber>
    </recommendedName>
    <alternativeName>
        <fullName evidence="10">Acyl-ACP phosphotransacylase</fullName>
    </alternativeName>
    <alternativeName>
        <fullName evidence="10">Acyl-[acyl-carrier-protein]--phosphate acyltransferase</fullName>
    </alternativeName>
    <alternativeName>
        <fullName evidence="10">Phosphate-acyl-ACP acyltransferase</fullName>
    </alternativeName>
</protein>
<reference evidence="11" key="1">
    <citation type="submission" date="2020-08" db="EMBL/GenBank/DDBJ databases">
        <title>Genome public.</title>
        <authorList>
            <person name="Liu C."/>
            <person name="Sun Q."/>
        </authorList>
    </citation>
    <scope>NUCLEOTIDE SEQUENCE</scope>
    <source>
        <strain evidence="11">NSJ-31</strain>
    </source>
</reference>
<evidence type="ECO:0000256" key="1">
    <source>
        <dbReference type="ARBA" id="ARBA00001232"/>
    </source>
</evidence>
<comment type="catalytic activity">
    <reaction evidence="1 10">
        <text>a fatty acyl-[ACP] + phosphate = an acyl phosphate + holo-[ACP]</text>
        <dbReference type="Rhea" id="RHEA:42292"/>
        <dbReference type="Rhea" id="RHEA-COMP:9685"/>
        <dbReference type="Rhea" id="RHEA-COMP:14125"/>
        <dbReference type="ChEBI" id="CHEBI:43474"/>
        <dbReference type="ChEBI" id="CHEBI:59918"/>
        <dbReference type="ChEBI" id="CHEBI:64479"/>
        <dbReference type="ChEBI" id="CHEBI:138651"/>
        <dbReference type="EC" id="2.3.1.274"/>
    </reaction>
</comment>
<dbReference type="GO" id="GO:0043811">
    <property type="term" value="F:phosphate:acyl-[acyl carrier protein] acyltransferase activity"/>
    <property type="evidence" value="ECO:0007669"/>
    <property type="project" value="UniProtKB-UniRule"/>
</dbReference>
<comment type="similarity">
    <text evidence="10">Belongs to the PlsX family.</text>
</comment>
<comment type="subunit">
    <text evidence="9 10">Homodimer. Probably interacts with PlsY.</text>
</comment>
<dbReference type="AlphaFoldDB" id="A0A926DWT0"/>
<evidence type="ECO:0000256" key="6">
    <source>
        <dbReference type="ARBA" id="ARBA00023209"/>
    </source>
</evidence>
<dbReference type="GO" id="GO:0006633">
    <property type="term" value="P:fatty acid biosynthetic process"/>
    <property type="evidence" value="ECO:0007669"/>
    <property type="project" value="UniProtKB-UniRule"/>
</dbReference>
<evidence type="ECO:0000256" key="7">
    <source>
        <dbReference type="ARBA" id="ARBA00023264"/>
    </source>
</evidence>
<accession>A0A926DWT0</accession>
<dbReference type="Pfam" id="PF02504">
    <property type="entry name" value="FA_synthesis"/>
    <property type="match status" value="1"/>
</dbReference>
<keyword evidence="6 10" id="KW-0594">Phospholipid biosynthesis</keyword>
<dbReference type="GO" id="GO:0008654">
    <property type="term" value="P:phospholipid biosynthetic process"/>
    <property type="evidence" value="ECO:0007669"/>
    <property type="project" value="UniProtKB-KW"/>
</dbReference>
<sequence>MKIILDAFGGDNAPVETIKGAAMAVAEYGVKMILTGDEQEIRCVAGEQGVPLDGIELVHAPQVIPVCAEPTSIMKEYADSSLAVGLRLLAEGEGDAFVTAGSSGALVVGASLMVKRIKGIKRAAFAPTIPCVGGSGNYMLMDSGANVECRPEMLMQFGVMGSAYMNKIMGIERPRVGLINVGVEESKGGELQLAAYKLLQKAPVNFVGNVEPRELPFGACDVAVCDGFSGNIVLKLTEGVASAFTKQIKGVFMKNLGTKLAAAAVKGGMSEFKKQMDYTEHGGAALLGTARPTIKAHGSSNAKAFKNAIRQAKLFAEQDVIGEIELGLAELKQRGQELEV</sequence>
<evidence type="ECO:0000256" key="3">
    <source>
        <dbReference type="ARBA" id="ARBA00022516"/>
    </source>
</evidence>
<dbReference type="SUPFAM" id="SSF53659">
    <property type="entry name" value="Isocitrate/Isopropylmalate dehydrogenase-like"/>
    <property type="match status" value="1"/>
</dbReference>
<dbReference type="NCBIfam" id="TIGR00182">
    <property type="entry name" value="plsX"/>
    <property type="match status" value="1"/>
</dbReference>
<dbReference type="Proteomes" id="UP000653127">
    <property type="component" value="Unassembled WGS sequence"/>
</dbReference>
<dbReference type="InterPro" id="IPR003664">
    <property type="entry name" value="FA_synthesis"/>
</dbReference>
<evidence type="ECO:0000256" key="4">
    <source>
        <dbReference type="ARBA" id="ARBA00022679"/>
    </source>
</evidence>
<evidence type="ECO:0000313" key="12">
    <source>
        <dbReference type="Proteomes" id="UP000653127"/>
    </source>
</evidence>
<organism evidence="11 12">
    <name type="scientific">Ligaoa zhengdingensis</name>
    <dbReference type="NCBI Taxonomy" id="2763658"/>
    <lineage>
        <taxon>Bacteria</taxon>
        <taxon>Bacillati</taxon>
        <taxon>Bacillota</taxon>
        <taxon>Clostridia</taxon>
        <taxon>Eubacteriales</taxon>
        <taxon>Oscillospiraceae</taxon>
        <taxon>Ligaoa</taxon>
    </lineage>
</organism>
<keyword evidence="11" id="KW-0012">Acyltransferase</keyword>
<dbReference type="GO" id="GO:0005737">
    <property type="term" value="C:cytoplasm"/>
    <property type="evidence" value="ECO:0007669"/>
    <property type="project" value="UniProtKB-SubCell"/>
</dbReference>
<proteinExistence type="inferred from homology"/>
<evidence type="ECO:0000256" key="5">
    <source>
        <dbReference type="ARBA" id="ARBA00023098"/>
    </source>
</evidence>
<gene>
    <name evidence="10 11" type="primary">plsX</name>
    <name evidence="11" type="ORF">H8711_01085</name>
</gene>
<name>A0A926DWT0_9FIRM</name>
<keyword evidence="4 10" id="KW-0808">Transferase</keyword>
<dbReference type="Gene3D" id="3.40.718.10">
    <property type="entry name" value="Isopropylmalate Dehydrogenase"/>
    <property type="match status" value="1"/>
</dbReference>
<dbReference type="HAMAP" id="MF_00019">
    <property type="entry name" value="PlsX"/>
    <property type="match status" value="1"/>
</dbReference>
<evidence type="ECO:0000256" key="10">
    <source>
        <dbReference type="HAMAP-Rule" id="MF_00019"/>
    </source>
</evidence>
<evidence type="ECO:0000256" key="9">
    <source>
        <dbReference type="ARBA" id="ARBA00046608"/>
    </source>
</evidence>
<dbReference type="EMBL" id="JACRST010000001">
    <property type="protein sequence ID" value="MBC8545531.1"/>
    <property type="molecule type" value="Genomic_DNA"/>
</dbReference>
<dbReference type="EC" id="2.3.1.274" evidence="8 10"/>
<comment type="caution">
    <text evidence="11">The sequence shown here is derived from an EMBL/GenBank/DDBJ whole genome shotgun (WGS) entry which is preliminary data.</text>
</comment>
<comment type="subcellular location">
    <subcellularLocation>
        <location evidence="10">Cytoplasm</location>
    </subcellularLocation>
    <text evidence="10">Associated with the membrane possibly through PlsY.</text>
</comment>
<evidence type="ECO:0000256" key="8">
    <source>
        <dbReference type="ARBA" id="ARBA00024069"/>
    </source>
</evidence>
<comment type="pathway">
    <text evidence="10">Lipid metabolism; phospholipid metabolism.</text>
</comment>
<keyword evidence="7 10" id="KW-1208">Phospholipid metabolism</keyword>
<keyword evidence="2 10" id="KW-0963">Cytoplasm</keyword>
<keyword evidence="5 10" id="KW-0443">Lipid metabolism</keyword>
<comment type="function">
    <text evidence="10">Catalyzes the reversible formation of acyl-phosphate (acyl-PO(4)) from acyl-[acyl-carrier-protein] (acyl-ACP). This enzyme utilizes acyl-ACP as fatty acyl donor, but not acyl-CoA.</text>
</comment>
<evidence type="ECO:0000256" key="2">
    <source>
        <dbReference type="ARBA" id="ARBA00022490"/>
    </source>
</evidence>
<dbReference type="PANTHER" id="PTHR30100:SF1">
    <property type="entry name" value="PHOSPHATE ACYLTRANSFERASE"/>
    <property type="match status" value="1"/>
</dbReference>
<dbReference type="RefSeq" id="WP_249281684.1">
    <property type="nucleotide sequence ID" value="NZ_JACRST010000001.1"/>
</dbReference>
<keyword evidence="12" id="KW-1185">Reference proteome</keyword>
<dbReference type="PANTHER" id="PTHR30100">
    <property type="entry name" value="FATTY ACID/PHOSPHOLIPID SYNTHESIS PROTEIN PLSX"/>
    <property type="match status" value="1"/>
</dbReference>
<dbReference type="PIRSF" id="PIRSF002465">
    <property type="entry name" value="Phsphlp_syn_PlsX"/>
    <property type="match status" value="1"/>
</dbReference>
<dbReference type="InterPro" id="IPR012281">
    <property type="entry name" value="Phospholipid_synth_PlsX-like"/>
</dbReference>
<evidence type="ECO:0000313" key="11">
    <source>
        <dbReference type="EMBL" id="MBC8545531.1"/>
    </source>
</evidence>
<keyword evidence="3 10" id="KW-0444">Lipid biosynthesis</keyword>